<organism evidence="2 3">
    <name type="scientific">Cyclospora cayetanensis</name>
    <dbReference type="NCBI Taxonomy" id="88456"/>
    <lineage>
        <taxon>Eukaryota</taxon>
        <taxon>Sar</taxon>
        <taxon>Alveolata</taxon>
        <taxon>Apicomplexa</taxon>
        <taxon>Conoidasida</taxon>
        <taxon>Coccidia</taxon>
        <taxon>Eucoccidiorida</taxon>
        <taxon>Eimeriorina</taxon>
        <taxon>Eimeriidae</taxon>
        <taxon>Cyclospora</taxon>
    </lineage>
</organism>
<dbReference type="VEuPathDB" id="ToxoDB:cyc_05663"/>
<dbReference type="Proteomes" id="UP000095192">
    <property type="component" value="Unassembled WGS sequence"/>
</dbReference>
<dbReference type="InParanoid" id="A0A1D3D366"/>
<evidence type="ECO:0000256" key="1">
    <source>
        <dbReference type="SAM" id="MobiDB-lite"/>
    </source>
</evidence>
<keyword evidence="3" id="KW-1185">Reference proteome</keyword>
<evidence type="ECO:0000313" key="2">
    <source>
        <dbReference type="EMBL" id="OEH77888.1"/>
    </source>
</evidence>
<reference evidence="2 3" key="1">
    <citation type="journal article" date="2016" name="BMC Genomics">
        <title>Comparative genomics reveals Cyclospora cayetanensis possesses coccidia-like metabolism and invasion components but unique surface antigens.</title>
        <authorList>
            <person name="Liu S."/>
            <person name="Wang L."/>
            <person name="Zheng H."/>
            <person name="Xu Z."/>
            <person name="Roellig D.M."/>
            <person name="Li N."/>
            <person name="Frace M.A."/>
            <person name="Tang K."/>
            <person name="Arrowood M.J."/>
            <person name="Moss D.M."/>
            <person name="Zhang L."/>
            <person name="Feng Y."/>
            <person name="Xiao L."/>
        </authorList>
    </citation>
    <scope>NUCLEOTIDE SEQUENCE [LARGE SCALE GENOMIC DNA]</scope>
    <source>
        <strain evidence="2 3">CHN_HEN01</strain>
    </source>
</reference>
<gene>
    <name evidence="2" type="ORF">cyc_05663</name>
</gene>
<dbReference type="EMBL" id="JROU02000942">
    <property type="protein sequence ID" value="OEH77888.1"/>
    <property type="molecule type" value="Genomic_DNA"/>
</dbReference>
<feature type="region of interest" description="Disordered" evidence="1">
    <location>
        <begin position="41"/>
        <end position="63"/>
    </location>
</feature>
<evidence type="ECO:0000313" key="3">
    <source>
        <dbReference type="Proteomes" id="UP000095192"/>
    </source>
</evidence>
<protein>
    <submittedName>
        <fullName evidence="2">Uncharacterized protein</fullName>
    </submittedName>
</protein>
<dbReference type="AlphaFoldDB" id="A0A1D3D366"/>
<proteinExistence type="predicted"/>
<sequence length="289" mass="31087">MADAGVFSRRGQHVDDVWKSSLPRVRRTPSVPLLEQCLGDSLSSRGRSRSKLERHGDSALSSSRCSSRCSIVSDCTAGSAAKRWKETFALSAAGESISDMPSTDHPLEIAAASRSLLGGFEGKQRSAQLPAARRSPLKAVCNLPTAATESDESCMRVSSAPAAAAGSSCRRLRWCSKRADFMEASLAQKEASLRCTPVSSCSDSARSGAASLALGDVKTSAETTRLPEDFLRYQCTRWRSLPAAIQKAAEALQDDAGKSPVCAHVHGAQLRRYPLLERQFQSLCRRHSS</sequence>
<accession>A0A1D3D366</accession>
<comment type="caution">
    <text evidence="2">The sequence shown here is derived from an EMBL/GenBank/DDBJ whole genome shotgun (WGS) entry which is preliminary data.</text>
</comment>
<name>A0A1D3D366_9EIME</name>